<accession>A0ABM3J3N7</accession>
<evidence type="ECO:0000256" key="10">
    <source>
        <dbReference type="SAM" id="Phobius"/>
    </source>
</evidence>
<comment type="subcellular location">
    <subcellularLocation>
        <location evidence="1">Membrane</location>
        <topology evidence="1">Multi-pass membrane protein</topology>
    </subcellularLocation>
</comment>
<dbReference type="RefSeq" id="XP_049303853.1">
    <property type="nucleotide sequence ID" value="XM_049447896.1"/>
</dbReference>
<feature type="transmembrane region" description="Helical" evidence="10">
    <location>
        <begin position="188"/>
        <end position="208"/>
    </location>
</feature>
<evidence type="ECO:0000313" key="12">
    <source>
        <dbReference type="RefSeq" id="XP_049303853.1"/>
    </source>
</evidence>
<gene>
    <name evidence="12" type="primary">LOC105231045</name>
</gene>
<comment type="catalytic activity">
    <reaction evidence="8">
        <text>a 1-O-(1Z-alkenyl)-sn-glycero-3-phosphocholine + H2O = a 2,3-saturated aldehyde + sn-glycerol 3-phosphocholine</text>
        <dbReference type="Rhea" id="RHEA:22544"/>
        <dbReference type="ChEBI" id="CHEBI:15377"/>
        <dbReference type="ChEBI" id="CHEBI:16870"/>
        <dbReference type="ChEBI" id="CHEBI:73359"/>
        <dbReference type="ChEBI" id="CHEBI:77287"/>
        <dbReference type="EC" id="3.3.2.2"/>
    </reaction>
</comment>
<comment type="similarity">
    <text evidence="2">Belongs to the TMEM86 family.</text>
</comment>
<feature type="transmembrane region" description="Helical" evidence="10">
    <location>
        <begin position="109"/>
        <end position="126"/>
    </location>
</feature>
<evidence type="ECO:0000256" key="4">
    <source>
        <dbReference type="ARBA" id="ARBA00022989"/>
    </source>
</evidence>
<evidence type="ECO:0000256" key="6">
    <source>
        <dbReference type="ARBA" id="ARBA00035673"/>
    </source>
</evidence>
<organism evidence="11 12">
    <name type="scientific">Bactrocera dorsalis</name>
    <name type="common">Oriental fruit fly</name>
    <name type="synonym">Dacus dorsalis</name>
    <dbReference type="NCBI Taxonomy" id="27457"/>
    <lineage>
        <taxon>Eukaryota</taxon>
        <taxon>Metazoa</taxon>
        <taxon>Ecdysozoa</taxon>
        <taxon>Arthropoda</taxon>
        <taxon>Hexapoda</taxon>
        <taxon>Insecta</taxon>
        <taxon>Pterygota</taxon>
        <taxon>Neoptera</taxon>
        <taxon>Endopterygota</taxon>
        <taxon>Diptera</taxon>
        <taxon>Brachycera</taxon>
        <taxon>Muscomorpha</taxon>
        <taxon>Tephritoidea</taxon>
        <taxon>Tephritidae</taxon>
        <taxon>Bactrocera</taxon>
        <taxon>Bactrocera</taxon>
    </lineage>
</organism>
<evidence type="ECO:0000256" key="3">
    <source>
        <dbReference type="ARBA" id="ARBA00022692"/>
    </source>
</evidence>
<dbReference type="GeneID" id="105231045"/>
<reference evidence="11" key="1">
    <citation type="submission" date="2025-05" db="UniProtKB">
        <authorList>
            <consortium name="RefSeq"/>
        </authorList>
    </citation>
    <scope>NUCLEOTIDE SEQUENCE [LARGE SCALE GENOMIC DNA]</scope>
</reference>
<evidence type="ECO:0000313" key="11">
    <source>
        <dbReference type="Proteomes" id="UP001652620"/>
    </source>
</evidence>
<feature type="transmembrane region" description="Helical" evidence="10">
    <location>
        <begin position="133"/>
        <end position="149"/>
    </location>
</feature>
<dbReference type="Proteomes" id="UP001652620">
    <property type="component" value="Chromosome 2"/>
</dbReference>
<reference evidence="12" key="2">
    <citation type="submission" date="2025-08" db="UniProtKB">
        <authorList>
            <consortium name="RefSeq"/>
        </authorList>
    </citation>
    <scope>IDENTIFICATION</scope>
    <source>
        <tissue evidence="12">Adult</tissue>
    </source>
</reference>
<evidence type="ECO:0000256" key="8">
    <source>
        <dbReference type="ARBA" id="ARBA00049560"/>
    </source>
</evidence>
<sequence>MADIMHLVSFHPPHVQVCTNMHIHLRTQTLKLMPFFNAVFVYFAFVQDPHGELWTTVLKCLPIVMLILYVVVKGFAFTPAYNYSQRILLGLICSCAGDALLNINLFLEGMGAFAIGHIWYISAFGWKPLRLPIGVALYICGALAISLAFTRLDGVLAIGVPIYTALLTTTCWRALARALQNSSFLNNFCAVGTVLFLLSDSVIGIHMFLTPVPYSRIIIMSTYYTAQFAIAFSTANDSPGPWKHMGNSEPTHKGQRVKTKD</sequence>
<dbReference type="InterPro" id="IPR012506">
    <property type="entry name" value="TMEM86B-like"/>
</dbReference>
<name>A0ABM3J3N7_BACDO</name>
<comment type="catalytic activity">
    <reaction evidence="7">
        <text>a 1-O-(1Z-alkenyl)-sn-glycero-3-phosphoethanolamine + H2O = a 2,3-saturated aldehyde + sn-glycero-3-phosphoethanolamine</text>
        <dbReference type="Rhea" id="RHEA:16905"/>
        <dbReference type="ChEBI" id="CHEBI:15377"/>
        <dbReference type="ChEBI" id="CHEBI:73359"/>
        <dbReference type="ChEBI" id="CHEBI:77288"/>
        <dbReference type="ChEBI" id="CHEBI:143890"/>
        <dbReference type="EC" id="3.3.2.2"/>
    </reaction>
</comment>
<keyword evidence="11" id="KW-1185">Reference proteome</keyword>
<feature type="transmembrane region" description="Helical" evidence="10">
    <location>
        <begin position="155"/>
        <end position="176"/>
    </location>
</feature>
<evidence type="ECO:0000256" key="1">
    <source>
        <dbReference type="ARBA" id="ARBA00004141"/>
    </source>
</evidence>
<keyword evidence="4 10" id="KW-1133">Transmembrane helix</keyword>
<evidence type="ECO:0000256" key="9">
    <source>
        <dbReference type="SAM" id="MobiDB-lite"/>
    </source>
</evidence>
<evidence type="ECO:0000256" key="5">
    <source>
        <dbReference type="ARBA" id="ARBA00023136"/>
    </source>
</evidence>
<feature type="region of interest" description="Disordered" evidence="9">
    <location>
        <begin position="242"/>
        <end position="261"/>
    </location>
</feature>
<evidence type="ECO:0000256" key="7">
    <source>
        <dbReference type="ARBA" id="ARBA00049458"/>
    </source>
</evidence>
<keyword evidence="5 10" id="KW-0472">Membrane</keyword>
<dbReference type="Pfam" id="PF07947">
    <property type="entry name" value="YhhN"/>
    <property type="match status" value="1"/>
</dbReference>
<feature type="transmembrane region" description="Helical" evidence="10">
    <location>
        <begin position="30"/>
        <end position="47"/>
    </location>
</feature>
<feature type="transmembrane region" description="Helical" evidence="10">
    <location>
        <begin position="53"/>
        <end position="75"/>
    </location>
</feature>
<dbReference type="EC" id="3.3.2.2" evidence="6"/>
<evidence type="ECO:0000256" key="2">
    <source>
        <dbReference type="ARBA" id="ARBA00007375"/>
    </source>
</evidence>
<protein>
    <recommendedName>
        <fullName evidence="6">lysoplasmalogenase</fullName>
        <ecNumber evidence="6">3.3.2.2</ecNumber>
    </recommendedName>
</protein>
<keyword evidence="3 10" id="KW-0812">Transmembrane</keyword>
<dbReference type="PANTHER" id="PTHR31885">
    <property type="entry name" value="GH04784P"/>
    <property type="match status" value="1"/>
</dbReference>
<dbReference type="PANTHER" id="PTHR31885:SF6">
    <property type="entry name" value="GH04784P"/>
    <property type="match status" value="1"/>
</dbReference>
<proteinExistence type="inferred from homology"/>